<dbReference type="NCBIfam" id="TIGR01460">
    <property type="entry name" value="HAD-SF-IIA"/>
    <property type="match status" value="1"/>
</dbReference>
<protein>
    <submittedName>
        <fullName evidence="1">Uncharacterized protein</fullName>
    </submittedName>
</protein>
<evidence type="ECO:0000313" key="1">
    <source>
        <dbReference type="EMBL" id="SVA33172.1"/>
    </source>
</evidence>
<dbReference type="SUPFAM" id="SSF56784">
    <property type="entry name" value="HAD-like"/>
    <property type="match status" value="1"/>
</dbReference>
<dbReference type="AlphaFoldDB" id="A0A381UYG6"/>
<dbReference type="Pfam" id="PF13242">
    <property type="entry name" value="Hydrolase_like"/>
    <property type="match status" value="1"/>
</dbReference>
<sequence length="255" mass="29253">MKFDKIFLDLDGTIYIDNQIINNADEQIRRLNQEGLEFFYLTNNTSADTNHYFSKLKKFNLPVNDKSIISPINVIVNWIKNKKYSHIYVLGVNDFKNELIKKTGVIITEKNPECIIVGFDKELTYQKLETACKLIHKGTPYYLSHIDYYCPSLFGNLPDCGSIGLMLEKTTGIKSLGNFGKPSELMIEYIQDRINKSDKNILVGDRIHTDIEIGKKIGAKTVVVCSGEFKNTKDERNKIKDIEIHDTLSDFLRTL</sequence>
<dbReference type="GO" id="GO:0005737">
    <property type="term" value="C:cytoplasm"/>
    <property type="evidence" value="ECO:0007669"/>
    <property type="project" value="TreeGrafter"/>
</dbReference>
<dbReference type="InterPro" id="IPR023214">
    <property type="entry name" value="HAD_sf"/>
</dbReference>
<dbReference type="EMBL" id="UINC01007413">
    <property type="protein sequence ID" value="SVA33172.1"/>
    <property type="molecule type" value="Genomic_DNA"/>
</dbReference>
<dbReference type="GO" id="GO:0016791">
    <property type="term" value="F:phosphatase activity"/>
    <property type="evidence" value="ECO:0007669"/>
    <property type="project" value="TreeGrafter"/>
</dbReference>
<organism evidence="1">
    <name type="scientific">marine metagenome</name>
    <dbReference type="NCBI Taxonomy" id="408172"/>
    <lineage>
        <taxon>unclassified sequences</taxon>
        <taxon>metagenomes</taxon>
        <taxon>ecological metagenomes</taxon>
    </lineage>
</organism>
<dbReference type="Gene3D" id="3.40.50.1000">
    <property type="entry name" value="HAD superfamily/HAD-like"/>
    <property type="match status" value="2"/>
</dbReference>
<dbReference type="InterPro" id="IPR036412">
    <property type="entry name" value="HAD-like_sf"/>
</dbReference>
<accession>A0A381UYG6</accession>
<dbReference type="InterPro" id="IPR006357">
    <property type="entry name" value="HAD-SF_hydro_IIA"/>
</dbReference>
<name>A0A381UYG6_9ZZZZ</name>
<proteinExistence type="predicted"/>
<dbReference type="PANTHER" id="PTHR19288">
    <property type="entry name" value="4-NITROPHENYLPHOSPHATASE-RELATED"/>
    <property type="match status" value="1"/>
</dbReference>
<dbReference type="Pfam" id="PF13344">
    <property type="entry name" value="Hydrolase_6"/>
    <property type="match status" value="1"/>
</dbReference>
<gene>
    <name evidence="1" type="ORF">METZ01_LOCUS86026</name>
</gene>
<reference evidence="1" key="1">
    <citation type="submission" date="2018-05" db="EMBL/GenBank/DDBJ databases">
        <authorList>
            <person name="Lanie J.A."/>
            <person name="Ng W.-L."/>
            <person name="Kazmierczak K.M."/>
            <person name="Andrzejewski T.M."/>
            <person name="Davidsen T.M."/>
            <person name="Wayne K.J."/>
            <person name="Tettelin H."/>
            <person name="Glass J.I."/>
            <person name="Rusch D."/>
            <person name="Podicherti R."/>
            <person name="Tsui H.-C.T."/>
            <person name="Winkler M.E."/>
        </authorList>
    </citation>
    <scope>NUCLEOTIDE SEQUENCE</scope>
</reference>
<dbReference type="PANTHER" id="PTHR19288:SF46">
    <property type="entry name" value="HALOACID DEHALOGENASE-LIKE HYDROLASE DOMAIN-CONTAINING PROTEIN 2"/>
    <property type="match status" value="1"/>
</dbReference>